<keyword evidence="3" id="KW-0202">Cytokine</keyword>
<dbReference type="EMBL" id="BLXT01004836">
    <property type="protein sequence ID" value="GFO17594.1"/>
    <property type="molecule type" value="Genomic_DNA"/>
</dbReference>
<feature type="compositionally biased region" description="Basic residues" evidence="5">
    <location>
        <begin position="102"/>
        <end position="118"/>
    </location>
</feature>
<dbReference type="PANTHER" id="PTHR11471:SF13">
    <property type="entry name" value="TNF FAMILY PROFILE DOMAIN-CONTAINING PROTEIN"/>
    <property type="match status" value="1"/>
</dbReference>
<dbReference type="GO" id="GO:0016020">
    <property type="term" value="C:membrane"/>
    <property type="evidence" value="ECO:0007669"/>
    <property type="project" value="UniProtKB-SubCell"/>
</dbReference>
<keyword evidence="6" id="KW-0812">Transmembrane</keyword>
<evidence type="ECO:0000256" key="2">
    <source>
        <dbReference type="ARBA" id="ARBA00008670"/>
    </source>
</evidence>
<dbReference type="InterPro" id="IPR008983">
    <property type="entry name" value="Tumour_necrosis_fac-like_dom"/>
</dbReference>
<reference evidence="8 9" key="1">
    <citation type="journal article" date="2021" name="Elife">
        <title>Chloroplast acquisition without the gene transfer in kleptoplastic sea slugs, Plakobranchus ocellatus.</title>
        <authorList>
            <person name="Maeda T."/>
            <person name="Takahashi S."/>
            <person name="Yoshida T."/>
            <person name="Shimamura S."/>
            <person name="Takaki Y."/>
            <person name="Nagai Y."/>
            <person name="Toyoda A."/>
            <person name="Suzuki Y."/>
            <person name="Arimoto A."/>
            <person name="Ishii H."/>
            <person name="Satoh N."/>
            <person name="Nishiyama T."/>
            <person name="Hasebe M."/>
            <person name="Maruyama T."/>
            <person name="Minagawa J."/>
            <person name="Obokata J."/>
            <person name="Shigenobu S."/>
        </authorList>
    </citation>
    <scope>NUCLEOTIDE SEQUENCE [LARGE SCALE GENOMIC DNA]</scope>
</reference>
<feature type="region of interest" description="Disordered" evidence="5">
    <location>
        <begin position="102"/>
        <end position="149"/>
    </location>
</feature>
<dbReference type="SUPFAM" id="SSF49842">
    <property type="entry name" value="TNF-like"/>
    <property type="match status" value="1"/>
</dbReference>
<feature type="transmembrane region" description="Helical" evidence="6">
    <location>
        <begin position="28"/>
        <end position="52"/>
    </location>
</feature>
<dbReference type="Gene3D" id="2.60.120.40">
    <property type="match status" value="1"/>
</dbReference>
<keyword evidence="6" id="KW-1133">Transmembrane helix</keyword>
<evidence type="ECO:0000256" key="4">
    <source>
        <dbReference type="ARBA" id="ARBA00023136"/>
    </source>
</evidence>
<comment type="subcellular location">
    <subcellularLocation>
        <location evidence="1">Membrane</location>
    </subcellularLocation>
</comment>
<evidence type="ECO:0000256" key="5">
    <source>
        <dbReference type="SAM" id="MobiDB-lite"/>
    </source>
</evidence>
<dbReference type="PANTHER" id="PTHR11471">
    <property type="entry name" value="TUMOR NECROSIS FACTOR FAMILY MEMBER"/>
    <property type="match status" value="1"/>
</dbReference>
<evidence type="ECO:0000313" key="9">
    <source>
        <dbReference type="Proteomes" id="UP000735302"/>
    </source>
</evidence>
<proteinExistence type="inferred from homology"/>
<comment type="caution">
    <text evidence="8">The sequence shown here is derived from an EMBL/GenBank/DDBJ whole genome shotgun (WGS) entry which is preliminary data.</text>
</comment>
<feature type="compositionally biased region" description="Basic residues" evidence="5">
    <location>
        <begin position="139"/>
        <end position="148"/>
    </location>
</feature>
<dbReference type="GO" id="GO:0006955">
    <property type="term" value="P:immune response"/>
    <property type="evidence" value="ECO:0007669"/>
    <property type="project" value="InterPro"/>
</dbReference>
<dbReference type="GO" id="GO:0005164">
    <property type="term" value="F:tumor necrosis factor receptor binding"/>
    <property type="evidence" value="ECO:0007669"/>
    <property type="project" value="InterPro"/>
</dbReference>
<dbReference type="Pfam" id="PF00229">
    <property type="entry name" value="TNF"/>
    <property type="match status" value="1"/>
</dbReference>
<dbReference type="PROSITE" id="PS50049">
    <property type="entry name" value="THD_2"/>
    <property type="match status" value="1"/>
</dbReference>
<dbReference type="Proteomes" id="UP000735302">
    <property type="component" value="Unassembled WGS sequence"/>
</dbReference>
<evidence type="ECO:0000256" key="3">
    <source>
        <dbReference type="ARBA" id="ARBA00022514"/>
    </source>
</evidence>
<keyword evidence="4 6" id="KW-0472">Membrane</keyword>
<keyword evidence="9" id="KW-1185">Reference proteome</keyword>
<dbReference type="AlphaFoldDB" id="A0AAV4BGX3"/>
<name>A0AAV4BGX3_9GAST</name>
<feature type="compositionally biased region" description="Polar residues" evidence="5">
    <location>
        <begin position="119"/>
        <end position="136"/>
    </location>
</feature>
<evidence type="ECO:0000256" key="1">
    <source>
        <dbReference type="ARBA" id="ARBA00004370"/>
    </source>
</evidence>
<dbReference type="InterPro" id="IPR006052">
    <property type="entry name" value="TNF_dom"/>
</dbReference>
<organism evidence="8 9">
    <name type="scientific">Plakobranchus ocellatus</name>
    <dbReference type="NCBI Taxonomy" id="259542"/>
    <lineage>
        <taxon>Eukaryota</taxon>
        <taxon>Metazoa</taxon>
        <taxon>Spiralia</taxon>
        <taxon>Lophotrochozoa</taxon>
        <taxon>Mollusca</taxon>
        <taxon>Gastropoda</taxon>
        <taxon>Heterobranchia</taxon>
        <taxon>Euthyneura</taxon>
        <taxon>Panpulmonata</taxon>
        <taxon>Sacoglossa</taxon>
        <taxon>Placobranchoidea</taxon>
        <taxon>Plakobranchidae</taxon>
        <taxon>Plakobranchus</taxon>
    </lineage>
</organism>
<feature type="domain" description="THD" evidence="7">
    <location>
        <begin position="151"/>
        <end position="310"/>
    </location>
</feature>
<sequence>MADKSLALIPPVVRTYEQTYPSNRWTPVGLLLVGLISLSSAVLCLGVCVYSVNAVSNLEAKLGHTEKILGMEREQMSAAIAQAVTLEVERWKATQDHSISKRSSRCRCRRGRRRRTRRNNPTASSQQAGTNTTSANAPRHPRHTHQHRPPPFFHLVGTNSTSIFVENGIFKWHPDYSTYHMPGLGMEPSSASHVAKIRVDHMGIYEVYSQVVLNGCRHLNDHDQCGIETVRWRGDSGPVVLLQSRITQYNLGDNYSRRMDSTRRAYDTIAHRGTFKLLPGDRLAVRRMEHCRHIVYLANPTTAHFGVVQLYKYR</sequence>
<protein>
    <recommendedName>
        <fullName evidence="7">THD domain-containing protein</fullName>
    </recommendedName>
</protein>
<dbReference type="GO" id="GO:0005125">
    <property type="term" value="F:cytokine activity"/>
    <property type="evidence" value="ECO:0007669"/>
    <property type="project" value="UniProtKB-KW"/>
</dbReference>
<comment type="similarity">
    <text evidence="2">Belongs to the tumor necrosis factor family.</text>
</comment>
<dbReference type="GO" id="GO:0005615">
    <property type="term" value="C:extracellular space"/>
    <property type="evidence" value="ECO:0007669"/>
    <property type="project" value="UniProtKB-KW"/>
</dbReference>
<evidence type="ECO:0000313" key="8">
    <source>
        <dbReference type="EMBL" id="GFO17594.1"/>
    </source>
</evidence>
<evidence type="ECO:0000259" key="7">
    <source>
        <dbReference type="PROSITE" id="PS50049"/>
    </source>
</evidence>
<gene>
    <name evidence="8" type="ORF">PoB_004409900</name>
</gene>
<accession>A0AAV4BGX3</accession>
<evidence type="ECO:0000256" key="6">
    <source>
        <dbReference type="SAM" id="Phobius"/>
    </source>
</evidence>